<dbReference type="SUPFAM" id="SSF55811">
    <property type="entry name" value="Nudix"/>
    <property type="match status" value="1"/>
</dbReference>
<gene>
    <name evidence="4" type="ordered locus">Desru_1962</name>
</gene>
<feature type="domain" description="Nudix hydrolase" evidence="3">
    <location>
        <begin position="42"/>
        <end position="170"/>
    </location>
</feature>
<dbReference type="RefSeq" id="WP_013841981.1">
    <property type="nucleotide sequence ID" value="NC_015589.1"/>
</dbReference>
<dbReference type="EMBL" id="CP002780">
    <property type="protein sequence ID" value="AEG60219.1"/>
    <property type="molecule type" value="Genomic_DNA"/>
</dbReference>
<name>F6DUT1_DESRL</name>
<reference evidence="4 5" key="2">
    <citation type="journal article" date="2012" name="Stand. Genomic Sci.">
        <title>Complete genome sequence of the sulfate-reducing firmicute Desulfotomaculum ruminis type strain (DL(T)).</title>
        <authorList>
            <person name="Spring S."/>
            <person name="Visser M."/>
            <person name="Lu M."/>
            <person name="Copeland A."/>
            <person name="Lapidus A."/>
            <person name="Lucas S."/>
            <person name="Cheng J.F."/>
            <person name="Han C."/>
            <person name="Tapia R."/>
            <person name="Goodwin L.A."/>
            <person name="Pitluck S."/>
            <person name="Ivanova N."/>
            <person name="Land M."/>
            <person name="Hauser L."/>
            <person name="Larimer F."/>
            <person name="Rohde M."/>
            <person name="Goker M."/>
            <person name="Detter J.C."/>
            <person name="Kyrpides N.C."/>
            <person name="Woyke T."/>
            <person name="Schaap P.J."/>
            <person name="Plugge C.M."/>
            <person name="Muyzer G."/>
            <person name="Kuever J."/>
            <person name="Pereira I.A."/>
            <person name="Parshina S.N."/>
            <person name="Bernier-Latmani R."/>
            <person name="Stams A.J."/>
            <person name="Klenk H.P."/>
        </authorList>
    </citation>
    <scope>NUCLEOTIDE SEQUENCE [LARGE SCALE GENOMIC DNA]</scope>
    <source>
        <strain evidence="5">ATCC 23193 / DSM 2154 / NCIB 8452 / DL</strain>
    </source>
</reference>
<protein>
    <submittedName>
        <fullName evidence="4">NUDIX hydrolase</fullName>
    </submittedName>
</protein>
<dbReference type="PANTHER" id="PTHR11839">
    <property type="entry name" value="UDP/ADP-SUGAR PYROPHOSPHATASE"/>
    <property type="match status" value="1"/>
</dbReference>
<keyword evidence="2 4" id="KW-0378">Hydrolase</keyword>
<evidence type="ECO:0000313" key="5">
    <source>
        <dbReference type="Proteomes" id="UP000009234"/>
    </source>
</evidence>
<organism evidence="4 5">
    <name type="scientific">Desulforamulus ruminis (strain ATCC 23193 / DSM 2154 / NCIMB 8452 / DL)</name>
    <name type="common">Desulfotomaculum ruminis</name>
    <dbReference type="NCBI Taxonomy" id="696281"/>
    <lineage>
        <taxon>Bacteria</taxon>
        <taxon>Bacillati</taxon>
        <taxon>Bacillota</taxon>
        <taxon>Clostridia</taxon>
        <taxon>Eubacteriales</taxon>
        <taxon>Peptococcaceae</taxon>
        <taxon>Desulforamulus</taxon>
    </lineage>
</organism>
<evidence type="ECO:0000259" key="3">
    <source>
        <dbReference type="PROSITE" id="PS51462"/>
    </source>
</evidence>
<dbReference type="OrthoDB" id="9806150at2"/>
<proteinExistence type="predicted"/>
<dbReference type="CDD" id="cd03424">
    <property type="entry name" value="NUDIX_ADPRase_Nudt5_UGPPase_Nudt14"/>
    <property type="match status" value="1"/>
</dbReference>
<keyword evidence="5" id="KW-1185">Reference proteome</keyword>
<dbReference type="eggNOG" id="COG0494">
    <property type="taxonomic scope" value="Bacteria"/>
</dbReference>
<dbReference type="STRING" id="696281.Desru_1962"/>
<dbReference type="GO" id="GO:0016787">
    <property type="term" value="F:hydrolase activity"/>
    <property type="evidence" value="ECO:0007669"/>
    <property type="project" value="UniProtKB-KW"/>
</dbReference>
<dbReference type="Proteomes" id="UP000009234">
    <property type="component" value="Chromosome"/>
</dbReference>
<dbReference type="Pfam" id="PF00293">
    <property type="entry name" value="NUDIX"/>
    <property type="match status" value="1"/>
</dbReference>
<accession>F6DUT1</accession>
<dbReference type="InterPro" id="IPR015797">
    <property type="entry name" value="NUDIX_hydrolase-like_dom_sf"/>
</dbReference>
<reference evidence="5" key="1">
    <citation type="submission" date="2011-05" db="EMBL/GenBank/DDBJ databases">
        <title>Complete sequence of Desulfotomaculum ruminis DSM 2154.</title>
        <authorList>
            <person name="Lucas S."/>
            <person name="Copeland A."/>
            <person name="Lapidus A."/>
            <person name="Cheng J.-F."/>
            <person name="Goodwin L."/>
            <person name="Pitluck S."/>
            <person name="Lu M."/>
            <person name="Detter J.C."/>
            <person name="Han C."/>
            <person name="Tapia R."/>
            <person name="Land M."/>
            <person name="Hauser L."/>
            <person name="Kyrpides N."/>
            <person name="Ivanova N."/>
            <person name="Mikhailova N."/>
            <person name="Pagani I."/>
            <person name="Stams A.J.M."/>
            <person name="Plugge C.M."/>
            <person name="Muyzer G."/>
            <person name="Kuever J."/>
            <person name="Parshina S.N."/>
            <person name="Ivanova A.E."/>
            <person name="Nazina T.N."/>
            <person name="Brambilla E."/>
            <person name="Spring S."/>
            <person name="Klenk H.-P."/>
            <person name="Woyke T."/>
        </authorList>
    </citation>
    <scope>NUCLEOTIDE SEQUENCE [LARGE SCALE GENOMIC DNA]</scope>
    <source>
        <strain evidence="5">ATCC 23193 / DSM 2154 / NCIB 8452 / DL</strain>
    </source>
</reference>
<dbReference type="KEGG" id="dru:Desru_1962"/>
<evidence type="ECO:0000256" key="1">
    <source>
        <dbReference type="ARBA" id="ARBA00001946"/>
    </source>
</evidence>
<dbReference type="PROSITE" id="PS00893">
    <property type="entry name" value="NUDIX_BOX"/>
    <property type="match status" value="1"/>
</dbReference>
<dbReference type="HOGENOM" id="CLU_062658_5_1_9"/>
<dbReference type="InterPro" id="IPR000086">
    <property type="entry name" value="NUDIX_hydrolase_dom"/>
</dbReference>
<dbReference type="PROSITE" id="PS51462">
    <property type="entry name" value="NUDIX"/>
    <property type="match status" value="1"/>
</dbReference>
<dbReference type="AlphaFoldDB" id="F6DUT1"/>
<dbReference type="GO" id="GO:0006753">
    <property type="term" value="P:nucleoside phosphate metabolic process"/>
    <property type="evidence" value="ECO:0007669"/>
    <property type="project" value="TreeGrafter"/>
</dbReference>
<dbReference type="InterPro" id="IPR020084">
    <property type="entry name" value="NUDIX_hydrolase_CS"/>
</dbReference>
<dbReference type="PANTHER" id="PTHR11839:SF18">
    <property type="entry name" value="NUDIX HYDROLASE DOMAIN-CONTAINING PROTEIN"/>
    <property type="match status" value="1"/>
</dbReference>
<evidence type="ECO:0000256" key="2">
    <source>
        <dbReference type="ARBA" id="ARBA00022801"/>
    </source>
</evidence>
<comment type="cofactor">
    <cofactor evidence="1">
        <name>Mg(2+)</name>
        <dbReference type="ChEBI" id="CHEBI:18420"/>
    </cofactor>
</comment>
<dbReference type="GO" id="GO:0005829">
    <property type="term" value="C:cytosol"/>
    <property type="evidence" value="ECO:0007669"/>
    <property type="project" value="TreeGrafter"/>
</dbReference>
<dbReference type="FunFam" id="3.90.79.10:FF:000024">
    <property type="entry name" value="ADP-ribose pyrophosphatase"/>
    <property type="match status" value="1"/>
</dbReference>
<dbReference type="GO" id="GO:0019693">
    <property type="term" value="P:ribose phosphate metabolic process"/>
    <property type="evidence" value="ECO:0007669"/>
    <property type="project" value="TreeGrafter"/>
</dbReference>
<evidence type="ECO:0000313" key="4">
    <source>
        <dbReference type="EMBL" id="AEG60219.1"/>
    </source>
</evidence>
<sequence>MEQEFKEKTLSSKMIYQGKILNLRVDQVLLPNNKEGTREVVEFSGAVAIVAITEDKKVLLVSQYRYPVGEVLLEIPAGKMDSQESPEACARRELKEETGYSAALMQKIAEFYTTPGFTTELMHVYLARDLTGGEQSPDEDEFVRVESFTLEEAIQMILHGKIRDGKSITGLLAAYYLLK</sequence>
<dbReference type="Gene3D" id="3.90.79.10">
    <property type="entry name" value="Nucleoside Triphosphate Pyrophosphohydrolase"/>
    <property type="match status" value="1"/>
</dbReference>